<dbReference type="GO" id="GO:0005509">
    <property type="term" value="F:calcium ion binding"/>
    <property type="evidence" value="ECO:0007669"/>
    <property type="project" value="InterPro"/>
</dbReference>
<reference evidence="5" key="2">
    <citation type="journal article" date="2021" name="Genome Biol. Evol.">
        <title>Developing a high-quality reference genome for a parasitic bivalve with doubly uniparental inheritance (Bivalvia: Unionida).</title>
        <authorList>
            <person name="Smith C.H."/>
        </authorList>
    </citation>
    <scope>NUCLEOTIDE SEQUENCE</scope>
    <source>
        <strain evidence="5">CHS0354</strain>
        <tissue evidence="5">Mantle</tissue>
    </source>
</reference>
<dbReference type="FunFam" id="2.10.25.10:FF:000246">
    <property type="entry name" value="EGF-like repeat and discoidin I-like domain-containing protein 3"/>
    <property type="match status" value="1"/>
</dbReference>
<dbReference type="InterPro" id="IPR050525">
    <property type="entry name" value="ECM_Assembly_Org"/>
</dbReference>
<dbReference type="Proteomes" id="UP001195483">
    <property type="component" value="Unassembled WGS sequence"/>
</dbReference>
<protein>
    <submittedName>
        <fullName evidence="5">Uncharacterized protein</fullName>
    </submittedName>
</protein>
<evidence type="ECO:0000313" key="6">
    <source>
        <dbReference type="Proteomes" id="UP001195483"/>
    </source>
</evidence>
<dbReference type="AlphaFoldDB" id="A0AAE0S7X8"/>
<dbReference type="CDD" id="cd01450">
    <property type="entry name" value="vWFA_subfamily_ECM"/>
    <property type="match status" value="1"/>
</dbReference>
<dbReference type="PROSITE" id="PS01187">
    <property type="entry name" value="EGF_CA"/>
    <property type="match status" value="1"/>
</dbReference>
<dbReference type="InterPro" id="IPR018097">
    <property type="entry name" value="EGF_Ca-bd_CS"/>
</dbReference>
<evidence type="ECO:0000259" key="4">
    <source>
        <dbReference type="PROSITE" id="PS50234"/>
    </source>
</evidence>
<comment type="caution">
    <text evidence="5">The sequence shown here is derived from an EMBL/GenBank/DDBJ whole genome shotgun (WGS) entry which is preliminary data.</text>
</comment>
<dbReference type="Pfam" id="PF00092">
    <property type="entry name" value="VWA"/>
    <property type="match status" value="2"/>
</dbReference>
<feature type="domain" description="EGF-like" evidence="3">
    <location>
        <begin position="1"/>
        <end position="22"/>
    </location>
</feature>
<dbReference type="InterPro" id="IPR000152">
    <property type="entry name" value="EGF-type_Asp/Asn_hydroxyl_site"/>
</dbReference>
<dbReference type="SMART" id="SM00179">
    <property type="entry name" value="EGF_CA"/>
    <property type="match status" value="1"/>
</dbReference>
<dbReference type="SMART" id="SM00181">
    <property type="entry name" value="EGF"/>
    <property type="match status" value="1"/>
</dbReference>
<dbReference type="SUPFAM" id="SSF53300">
    <property type="entry name" value="vWA-like"/>
    <property type="match status" value="2"/>
</dbReference>
<dbReference type="PROSITE" id="PS50026">
    <property type="entry name" value="EGF_3"/>
    <property type="match status" value="2"/>
</dbReference>
<dbReference type="Gene3D" id="3.40.50.410">
    <property type="entry name" value="von Willebrand factor, type A domain"/>
    <property type="match status" value="2"/>
</dbReference>
<comment type="caution">
    <text evidence="2">Lacks conserved residue(s) required for the propagation of feature annotation.</text>
</comment>
<organism evidence="5 6">
    <name type="scientific">Potamilus streckersoni</name>
    <dbReference type="NCBI Taxonomy" id="2493646"/>
    <lineage>
        <taxon>Eukaryota</taxon>
        <taxon>Metazoa</taxon>
        <taxon>Spiralia</taxon>
        <taxon>Lophotrochozoa</taxon>
        <taxon>Mollusca</taxon>
        <taxon>Bivalvia</taxon>
        <taxon>Autobranchia</taxon>
        <taxon>Heteroconchia</taxon>
        <taxon>Palaeoheterodonta</taxon>
        <taxon>Unionida</taxon>
        <taxon>Unionoidea</taxon>
        <taxon>Unionidae</taxon>
        <taxon>Ambleminae</taxon>
        <taxon>Lampsilini</taxon>
        <taxon>Potamilus</taxon>
    </lineage>
</organism>
<feature type="domain" description="VWFA" evidence="4">
    <location>
        <begin position="70"/>
        <end position="240"/>
    </location>
</feature>
<feature type="domain" description="EGF-like" evidence="3">
    <location>
        <begin position="24"/>
        <end position="60"/>
    </location>
</feature>
<dbReference type="SUPFAM" id="SSF57196">
    <property type="entry name" value="EGF/Laminin"/>
    <property type="match status" value="2"/>
</dbReference>
<dbReference type="InterPro" id="IPR000742">
    <property type="entry name" value="EGF"/>
</dbReference>
<feature type="disulfide bond" evidence="2">
    <location>
        <begin position="50"/>
        <end position="59"/>
    </location>
</feature>
<dbReference type="InterPro" id="IPR036465">
    <property type="entry name" value="vWFA_dom_sf"/>
</dbReference>
<dbReference type="PANTHER" id="PTHR24020:SF20">
    <property type="entry name" value="PH DOMAIN-CONTAINING PROTEIN"/>
    <property type="match status" value="1"/>
</dbReference>
<dbReference type="CDD" id="cd00054">
    <property type="entry name" value="EGF_CA"/>
    <property type="match status" value="2"/>
</dbReference>
<dbReference type="PRINTS" id="PR00453">
    <property type="entry name" value="VWFADOMAIN"/>
</dbReference>
<dbReference type="PROSITE" id="PS00010">
    <property type="entry name" value="ASX_HYDROXYL"/>
    <property type="match status" value="1"/>
</dbReference>
<keyword evidence="1 2" id="KW-1015">Disulfide bond</keyword>
<gene>
    <name evidence="5" type="ORF">CHS0354_014950</name>
</gene>
<dbReference type="Gene3D" id="2.10.25.10">
    <property type="entry name" value="Laminin"/>
    <property type="match status" value="2"/>
</dbReference>
<dbReference type="PROSITE" id="PS01186">
    <property type="entry name" value="EGF_2"/>
    <property type="match status" value="1"/>
</dbReference>
<evidence type="ECO:0000256" key="1">
    <source>
        <dbReference type="ARBA" id="ARBA00023157"/>
    </source>
</evidence>
<reference evidence="5" key="3">
    <citation type="submission" date="2023-05" db="EMBL/GenBank/DDBJ databases">
        <authorList>
            <person name="Smith C.H."/>
        </authorList>
    </citation>
    <scope>NUCLEOTIDE SEQUENCE</scope>
    <source>
        <strain evidence="5">CHS0354</strain>
        <tissue evidence="5">Mantle</tissue>
    </source>
</reference>
<sequence length="437" mass="48911">MNISAENYTCICPLGFTGKDCQDDIDECLANPCQQSASCNNSFGNYSCNCPSRFIGQNCELDTCKIGPADIVFLVDSSVSQGRDNFNKQLDFIKEFVKSVYIGPTFVQVSVITFSFHARVEFNLTKYLENQTLLDAIDQIQYNPGSTNTGSALRAAREEVLPDNRTNVKKRIIILTDGMSSDKREMKIQAQLLKDAGVHIVAIGIGSEVLHEELLEMASDYRDVFTVSTFDGLYSIRRKIGRYVCEACHPRMSDILYLLDAGSTVSLGDFQGALDALQLITSVMVGNNDVRVSLITYAAEPEMKFNFQDDLTETQIHQKIAILSKTIHPSNHTKALEYVYLNGFTTASGARNNTRKVIVHLTNGHGIENHTLHLADILKDDGKIIIEIAHGNYINRKTMLNLASYPYMFYHLGENQFIDVNVLRSLKTLFEYEVCNV</sequence>
<dbReference type="PANTHER" id="PTHR24020">
    <property type="entry name" value="COLLAGEN ALPHA"/>
    <property type="match status" value="1"/>
</dbReference>
<dbReference type="SMART" id="SM00327">
    <property type="entry name" value="VWA"/>
    <property type="match status" value="2"/>
</dbReference>
<accession>A0AAE0S7X8</accession>
<dbReference type="EMBL" id="JAEAOA010000921">
    <property type="protein sequence ID" value="KAK3587077.1"/>
    <property type="molecule type" value="Genomic_DNA"/>
</dbReference>
<evidence type="ECO:0000259" key="3">
    <source>
        <dbReference type="PROSITE" id="PS50026"/>
    </source>
</evidence>
<proteinExistence type="predicted"/>
<dbReference type="PROSITE" id="PS00022">
    <property type="entry name" value="EGF_1"/>
    <property type="match status" value="2"/>
</dbReference>
<feature type="disulfide bond" evidence="2">
    <location>
        <begin position="12"/>
        <end position="21"/>
    </location>
</feature>
<evidence type="ECO:0000313" key="5">
    <source>
        <dbReference type="EMBL" id="KAK3587077.1"/>
    </source>
</evidence>
<dbReference type="InterPro" id="IPR002035">
    <property type="entry name" value="VWF_A"/>
</dbReference>
<dbReference type="PROSITE" id="PS50234">
    <property type="entry name" value="VWFA"/>
    <property type="match status" value="2"/>
</dbReference>
<keyword evidence="6" id="KW-1185">Reference proteome</keyword>
<evidence type="ECO:0000256" key="2">
    <source>
        <dbReference type="PROSITE-ProRule" id="PRU00076"/>
    </source>
</evidence>
<name>A0AAE0S7X8_9BIVA</name>
<feature type="domain" description="VWFA" evidence="4">
    <location>
        <begin position="254"/>
        <end position="426"/>
    </location>
</feature>
<dbReference type="InterPro" id="IPR001881">
    <property type="entry name" value="EGF-like_Ca-bd_dom"/>
</dbReference>
<reference evidence="5" key="1">
    <citation type="journal article" date="2021" name="Genome Biol. Evol.">
        <title>A High-Quality Reference Genome for a Parasitic Bivalve with Doubly Uniparental Inheritance (Bivalvia: Unionida).</title>
        <authorList>
            <person name="Smith C.H."/>
        </authorList>
    </citation>
    <scope>NUCLEOTIDE SEQUENCE</scope>
    <source>
        <strain evidence="5">CHS0354</strain>
    </source>
</reference>
<keyword evidence="2" id="KW-0245">EGF-like domain</keyword>